<keyword evidence="2" id="KW-0238">DNA-binding</keyword>
<dbReference type="Pfam" id="PF07702">
    <property type="entry name" value="UTRA"/>
    <property type="match status" value="1"/>
</dbReference>
<name>A0ABW4BJ72_9LACO</name>
<evidence type="ECO:0000256" key="2">
    <source>
        <dbReference type="ARBA" id="ARBA00023125"/>
    </source>
</evidence>
<dbReference type="Pfam" id="PF00392">
    <property type="entry name" value="GntR"/>
    <property type="match status" value="1"/>
</dbReference>
<protein>
    <submittedName>
        <fullName evidence="5">GntR family transcriptional regulator</fullName>
    </submittedName>
</protein>
<evidence type="ECO:0000313" key="5">
    <source>
        <dbReference type="EMBL" id="MFD1399142.1"/>
    </source>
</evidence>
<dbReference type="PROSITE" id="PS50949">
    <property type="entry name" value="HTH_GNTR"/>
    <property type="match status" value="1"/>
</dbReference>
<evidence type="ECO:0000256" key="1">
    <source>
        <dbReference type="ARBA" id="ARBA00023015"/>
    </source>
</evidence>
<dbReference type="InterPro" id="IPR036390">
    <property type="entry name" value="WH_DNA-bd_sf"/>
</dbReference>
<dbReference type="Gene3D" id="3.40.1410.10">
    <property type="entry name" value="Chorismate lyase-like"/>
    <property type="match status" value="1"/>
</dbReference>
<evidence type="ECO:0000313" key="6">
    <source>
        <dbReference type="Proteomes" id="UP001597199"/>
    </source>
</evidence>
<accession>A0ABW4BJ72</accession>
<dbReference type="InterPro" id="IPR028978">
    <property type="entry name" value="Chorismate_lyase_/UTRA_dom_sf"/>
</dbReference>
<evidence type="ECO:0000256" key="3">
    <source>
        <dbReference type="ARBA" id="ARBA00023163"/>
    </source>
</evidence>
<keyword evidence="3" id="KW-0804">Transcription</keyword>
<keyword evidence="6" id="KW-1185">Reference proteome</keyword>
<dbReference type="SUPFAM" id="SSF46785">
    <property type="entry name" value="Winged helix' DNA-binding domain"/>
    <property type="match status" value="1"/>
</dbReference>
<dbReference type="SMART" id="SM00345">
    <property type="entry name" value="HTH_GNTR"/>
    <property type="match status" value="1"/>
</dbReference>
<dbReference type="PRINTS" id="PR00035">
    <property type="entry name" value="HTHGNTR"/>
</dbReference>
<dbReference type="SUPFAM" id="SSF64288">
    <property type="entry name" value="Chorismate lyase-like"/>
    <property type="match status" value="1"/>
</dbReference>
<keyword evidence="1" id="KW-0805">Transcription regulation</keyword>
<organism evidence="5 6">
    <name type="scientific">Lacticaseibacillus suilingensis</name>
    <dbReference type="NCBI Taxonomy" id="2799577"/>
    <lineage>
        <taxon>Bacteria</taxon>
        <taxon>Bacillati</taxon>
        <taxon>Bacillota</taxon>
        <taxon>Bacilli</taxon>
        <taxon>Lactobacillales</taxon>
        <taxon>Lactobacillaceae</taxon>
        <taxon>Lacticaseibacillus</taxon>
    </lineage>
</organism>
<dbReference type="InterPro" id="IPR000524">
    <property type="entry name" value="Tscrpt_reg_HTH_GntR"/>
</dbReference>
<dbReference type="EMBL" id="JBHTOA010000031">
    <property type="protein sequence ID" value="MFD1399142.1"/>
    <property type="molecule type" value="Genomic_DNA"/>
</dbReference>
<sequence length="228" mass="25940">MKTKYELIADALRQKIMDHDYEVGDQLPQETVLGKAYNASRITIRRALDELQTDGLIYKIQGAGTFVKNNELPDEGPLPLDLIPLDTVTIEAVDFAVVKAPSFLKPLLNVNDYDFVYEIKRRFSQAGQPVAFNHIWMPIKLIQGMRLDVIKGSLYDFISNDLDLSPESAKRQYTVIEASQDEAEQLNVAAETPLLRVKQQTYLSEGRMFEYAHIDIVTARYQLEQTLA</sequence>
<dbReference type="Gene3D" id="1.10.10.10">
    <property type="entry name" value="Winged helix-like DNA-binding domain superfamily/Winged helix DNA-binding domain"/>
    <property type="match status" value="1"/>
</dbReference>
<proteinExistence type="predicted"/>
<dbReference type="PANTHER" id="PTHR44846:SF5">
    <property type="entry name" value="HTH-TYPE TRANSCRIPTIONAL REGULATOR GMUR"/>
    <property type="match status" value="1"/>
</dbReference>
<dbReference type="InterPro" id="IPR050679">
    <property type="entry name" value="Bact_HTH_transcr_reg"/>
</dbReference>
<reference evidence="6" key="1">
    <citation type="journal article" date="2019" name="Int. J. Syst. Evol. Microbiol.">
        <title>The Global Catalogue of Microorganisms (GCM) 10K type strain sequencing project: providing services to taxonomists for standard genome sequencing and annotation.</title>
        <authorList>
            <consortium name="The Broad Institute Genomics Platform"/>
            <consortium name="The Broad Institute Genome Sequencing Center for Infectious Disease"/>
            <person name="Wu L."/>
            <person name="Ma J."/>
        </authorList>
    </citation>
    <scope>NUCLEOTIDE SEQUENCE [LARGE SCALE GENOMIC DNA]</scope>
    <source>
        <strain evidence="6">CCM 9110</strain>
    </source>
</reference>
<gene>
    <name evidence="5" type="ORF">ACFQ41_07450</name>
</gene>
<feature type="domain" description="HTH gntR-type" evidence="4">
    <location>
        <begin position="2"/>
        <end position="70"/>
    </location>
</feature>
<evidence type="ECO:0000259" key="4">
    <source>
        <dbReference type="PROSITE" id="PS50949"/>
    </source>
</evidence>
<comment type="caution">
    <text evidence="5">The sequence shown here is derived from an EMBL/GenBank/DDBJ whole genome shotgun (WGS) entry which is preliminary data.</text>
</comment>
<dbReference type="PANTHER" id="PTHR44846">
    <property type="entry name" value="MANNOSYL-D-GLYCERATE TRANSPORT/METABOLISM SYSTEM REPRESSOR MNGR-RELATED"/>
    <property type="match status" value="1"/>
</dbReference>
<dbReference type="InterPro" id="IPR011663">
    <property type="entry name" value="UTRA"/>
</dbReference>
<dbReference type="Proteomes" id="UP001597199">
    <property type="component" value="Unassembled WGS sequence"/>
</dbReference>
<dbReference type="CDD" id="cd07377">
    <property type="entry name" value="WHTH_GntR"/>
    <property type="match status" value="1"/>
</dbReference>
<dbReference type="InterPro" id="IPR036388">
    <property type="entry name" value="WH-like_DNA-bd_sf"/>
</dbReference>
<dbReference type="RefSeq" id="WP_204118004.1">
    <property type="nucleotide sequence ID" value="NZ_BOLV01000002.1"/>
</dbReference>
<dbReference type="SMART" id="SM00866">
    <property type="entry name" value="UTRA"/>
    <property type="match status" value="1"/>
</dbReference>